<dbReference type="Gene3D" id="3.30.830.10">
    <property type="entry name" value="Metalloenzyme, LuxS/M16 peptidase-like"/>
    <property type="match status" value="2"/>
</dbReference>
<protein>
    <submittedName>
        <fullName evidence="9">Insulinase family protein</fullName>
    </submittedName>
</protein>
<evidence type="ECO:0000256" key="3">
    <source>
        <dbReference type="ARBA" id="ARBA00022801"/>
    </source>
</evidence>
<evidence type="ECO:0000259" key="7">
    <source>
        <dbReference type="Pfam" id="PF00675"/>
    </source>
</evidence>
<evidence type="ECO:0000256" key="5">
    <source>
        <dbReference type="ARBA" id="ARBA00023049"/>
    </source>
</evidence>
<dbReference type="InterPro" id="IPR011765">
    <property type="entry name" value="Pept_M16_N"/>
</dbReference>
<dbReference type="InterPro" id="IPR011249">
    <property type="entry name" value="Metalloenz_LuxS/M16"/>
</dbReference>
<dbReference type="Proteomes" id="UP000253934">
    <property type="component" value="Unassembled WGS sequence"/>
</dbReference>
<evidence type="ECO:0000256" key="6">
    <source>
        <dbReference type="SAM" id="SignalP"/>
    </source>
</evidence>
<keyword evidence="6" id="KW-0732">Signal</keyword>
<comment type="similarity">
    <text evidence="1">Belongs to the peptidase M16 family.</text>
</comment>
<keyword evidence="10" id="KW-1185">Reference proteome</keyword>
<dbReference type="PANTHER" id="PTHR43690:SF17">
    <property type="entry name" value="PROTEIN YHJJ"/>
    <property type="match status" value="1"/>
</dbReference>
<dbReference type="EMBL" id="QOVW01000071">
    <property type="protein sequence ID" value="RDB35908.1"/>
    <property type="molecule type" value="Genomic_DNA"/>
</dbReference>
<dbReference type="GO" id="GO:0008237">
    <property type="term" value="F:metallopeptidase activity"/>
    <property type="evidence" value="ECO:0007669"/>
    <property type="project" value="UniProtKB-KW"/>
</dbReference>
<dbReference type="InterPro" id="IPR050626">
    <property type="entry name" value="Peptidase_M16"/>
</dbReference>
<name>A0A369KQ05_9BACT</name>
<feature type="domain" description="Peptidase M16 N-terminal" evidence="7">
    <location>
        <begin position="69"/>
        <end position="207"/>
    </location>
</feature>
<dbReference type="Pfam" id="PF05193">
    <property type="entry name" value="Peptidase_M16_C"/>
    <property type="match status" value="1"/>
</dbReference>
<dbReference type="GO" id="GO:0006508">
    <property type="term" value="P:proteolysis"/>
    <property type="evidence" value="ECO:0007669"/>
    <property type="project" value="UniProtKB-KW"/>
</dbReference>
<evidence type="ECO:0000256" key="1">
    <source>
        <dbReference type="ARBA" id="ARBA00007261"/>
    </source>
</evidence>
<reference evidence="9" key="1">
    <citation type="submission" date="2018-04" db="EMBL/GenBank/DDBJ databases">
        <title>Draft genome sequence of the Candidatus Spirobacillus cienkowskii, a pathogen of freshwater Daphnia species, reconstructed from hemolymph metagenomic reads.</title>
        <authorList>
            <person name="Bresciani L."/>
            <person name="Lemos L.N."/>
            <person name="Wale N."/>
            <person name="Lin J.Y."/>
            <person name="Fernandes G.R."/>
            <person name="Duffy M.A."/>
            <person name="Rodrigues J.M."/>
        </authorList>
    </citation>
    <scope>NUCLEOTIDE SEQUENCE [LARGE SCALE GENOMIC DNA]</scope>
    <source>
        <strain evidence="9">Binning01</strain>
    </source>
</reference>
<dbReference type="PANTHER" id="PTHR43690">
    <property type="entry name" value="NARDILYSIN"/>
    <property type="match status" value="1"/>
</dbReference>
<keyword evidence="2" id="KW-0645">Protease</keyword>
<feature type="chain" id="PRO_5016645368" evidence="6">
    <location>
        <begin position="34"/>
        <end position="484"/>
    </location>
</feature>
<evidence type="ECO:0000313" key="9">
    <source>
        <dbReference type="EMBL" id="RDB35908.1"/>
    </source>
</evidence>
<evidence type="ECO:0000259" key="8">
    <source>
        <dbReference type="Pfam" id="PF05193"/>
    </source>
</evidence>
<evidence type="ECO:0000256" key="4">
    <source>
        <dbReference type="ARBA" id="ARBA00022833"/>
    </source>
</evidence>
<dbReference type="InterPro" id="IPR007863">
    <property type="entry name" value="Peptidase_M16_C"/>
</dbReference>
<keyword evidence="4" id="KW-0862">Zinc</keyword>
<evidence type="ECO:0000256" key="2">
    <source>
        <dbReference type="ARBA" id="ARBA00022670"/>
    </source>
</evidence>
<dbReference type="SUPFAM" id="SSF63411">
    <property type="entry name" value="LuxS/MPP-like metallohydrolase"/>
    <property type="match status" value="2"/>
</dbReference>
<feature type="domain" description="Peptidase M16 C-terminal" evidence="8">
    <location>
        <begin position="222"/>
        <end position="398"/>
    </location>
</feature>
<feature type="signal peptide" evidence="6">
    <location>
        <begin position="1"/>
        <end position="33"/>
    </location>
</feature>
<keyword evidence="3" id="KW-0378">Hydrolase</keyword>
<sequence length="484" mass="55286">MSLNFLLLKQNLKLRACVLASLACFFTVQTSHSSTNLTPKLNQTAYIIPGAKTQAFQYHFPNGLRLIVVPDNRNPIATIHFMLDAGSNRETKGTTGLAHFFEHMMFRKTVGAPEGNYDRVLNSVGGSGNAGTNDSFVTYFTTFPAPALETMLKLESERFKHLDLAEPYFSIEKGAVISERKLRVENDPLARSQEFLRAITERGTSMEWLTIGTKKDVQDMKIEAAKKFYEGFYTPDNTLLVIGGPFEHKDVANLVNKYFGDWKGKLKTQHTKLPADYFTRDLNKKFICSAPIMTKRFRFVYPSSHFDLKSIIYSIIFQSLLDDHANGTFERRLVKENLATDFLFYKTYWQNQSYPIVATFSLSKNQSFEEVQKFWEKGIDEVLNKPLTTKIKKQILKQLAVNNAETAERMTALTNTILDNTFFLKNFNAVGTAEKIAEAATTESLRQWIKENLGKHKYYITGIVPQEEAISCQDFFNDFKKSHK</sequence>
<comment type="caution">
    <text evidence="9">The sequence shown here is derived from an EMBL/GenBank/DDBJ whole genome shotgun (WGS) entry which is preliminary data.</text>
</comment>
<accession>A0A369KQ05</accession>
<dbReference type="AlphaFoldDB" id="A0A369KQ05"/>
<evidence type="ECO:0000313" key="10">
    <source>
        <dbReference type="Proteomes" id="UP000253934"/>
    </source>
</evidence>
<gene>
    <name evidence="9" type="ORF">DCC88_07620</name>
</gene>
<organism evidence="9 10">
    <name type="scientific">Spirobacillus cienkowskii</name>
    <dbReference type="NCBI Taxonomy" id="495820"/>
    <lineage>
        <taxon>Bacteria</taxon>
        <taxon>Pseudomonadati</taxon>
        <taxon>Bdellovibrionota</taxon>
        <taxon>Oligoflexia</taxon>
        <taxon>Silvanigrellales</taxon>
        <taxon>Spirobacillus</taxon>
    </lineage>
</organism>
<dbReference type="GO" id="GO:0046872">
    <property type="term" value="F:metal ion binding"/>
    <property type="evidence" value="ECO:0007669"/>
    <property type="project" value="InterPro"/>
</dbReference>
<keyword evidence="5" id="KW-0482">Metalloprotease</keyword>
<dbReference type="Pfam" id="PF00675">
    <property type="entry name" value="Peptidase_M16"/>
    <property type="match status" value="1"/>
</dbReference>
<proteinExistence type="inferred from homology"/>